<sequence>MYGKNLSLEYGIRDLPETTLLNDFLLDCSVRNFSPRTIQSYKSNLKYFLSRHSVQINPDDLKNFLIHIRDKKHYSPSTVGNYFAALSSFYDWLEWEGVIEKNIVPQFRKRYLRYYKEQRHEERQLINLEQMRALIDSAEWVGFKSMFIFFAKTGIRRQELIDLDLKDLYLENRYAILKPHAKRSNRVVFFDNECAQVLEAWLSWRQENKIRNKALFLGTHGSRINRDTVYDVTTEHAQSLGFHNPAGRLNEKFTPHCFRHFFTTWLRRSGCPRSIIQELRGDARKEAIDIYDHITQAELKESYIKYIPLLNIKI</sequence>
<dbReference type="Gene3D" id="1.10.443.10">
    <property type="entry name" value="Intergrase catalytic core"/>
    <property type="match status" value="1"/>
</dbReference>
<dbReference type="GO" id="GO:0015074">
    <property type="term" value="P:DNA integration"/>
    <property type="evidence" value="ECO:0007669"/>
    <property type="project" value="UniProtKB-KW"/>
</dbReference>
<dbReference type="Gene3D" id="1.10.150.130">
    <property type="match status" value="1"/>
</dbReference>
<gene>
    <name evidence="7" type="ORF">MSHOH_2642</name>
</gene>
<evidence type="ECO:0000256" key="3">
    <source>
        <dbReference type="ARBA" id="ARBA00023172"/>
    </source>
</evidence>
<organism evidence="7 8">
    <name type="scientific">Methanosarcina horonobensis HB-1 = JCM 15518</name>
    <dbReference type="NCBI Taxonomy" id="1434110"/>
    <lineage>
        <taxon>Archaea</taxon>
        <taxon>Methanobacteriati</taxon>
        <taxon>Methanobacteriota</taxon>
        <taxon>Stenosarchaea group</taxon>
        <taxon>Methanomicrobia</taxon>
        <taxon>Methanosarcinales</taxon>
        <taxon>Methanosarcinaceae</taxon>
        <taxon>Methanosarcina</taxon>
    </lineage>
</organism>
<keyword evidence="8" id="KW-1185">Reference proteome</keyword>
<dbReference type="Proteomes" id="UP000033101">
    <property type="component" value="Chromosome"/>
</dbReference>
<dbReference type="InterPro" id="IPR044068">
    <property type="entry name" value="CB"/>
</dbReference>
<dbReference type="GO" id="GO:0006310">
    <property type="term" value="P:DNA recombination"/>
    <property type="evidence" value="ECO:0007669"/>
    <property type="project" value="UniProtKB-KW"/>
</dbReference>
<dbReference type="InterPro" id="IPR050090">
    <property type="entry name" value="Tyrosine_recombinase_XerCD"/>
</dbReference>
<dbReference type="PROSITE" id="PS51898">
    <property type="entry name" value="TYR_RECOMBINASE"/>
    <property type="match status" value="1"/>
</dbReference>
<name>A0A0E3WW62_9EURY</name>
<accession>A0A0E3WW62</accession>
<dbReference type="HOGENOM" id="CLU_027562_15_0_2"/>
<dbReference type="InterPro" id="IPR004107">
    <property type="entry name" value="Integrase_SAM-like_N"/>
</dbReference>
<evidence type="ECO:0000256" key="4">
    <source>
        <dbReference type="PROSITE-ProRule" id="PRU01248"/>
    </source>
</evidence>
<dbReference type="InterPro" id="IPR002104">
    <property type="entry name" value="Integrase_catalytic"/>
</dbReference>
<dbReference type="InterPro" id="IPR010998">
    <property type="entry name" value="Integrase_recombinase_N"/>
</dbReference>
<evidence type="ECO:0000259" key="6">
    <source>
        <dbReference type="PROSITE" id="PS51900"/>
    </source>
</evidence>
<dbReference type="InterPro" id="IPR011010">
    <property type="entry name" value="DNA_brk_join_enz"/>
</dbReference>
<feature type="domain" description="Core-binding (CB)" evidence="6">
    <location>
        <begin position="15"/>
        <end position="94"/>
    </location>
</feature>
<evidence type="ECO:0000259" key="5">
    <source>
        <dbReference type="PROSITE" id="PS51898"/>
    </source>
</evidence>
<dbReference type="GeneID" id="24831943"/>
<dbReference type="STRING" id="1434110.MSHOH_2642"/>
<dbReference type="KEGG" id="mhor:MSHOH_2642"/>
<dbReference type="RefSeq" id="WP_048140558.1">
    <property type="nucleotide sequence ID" value="NZ_CP009516.1"/>
</dbReference>
<evidence type="ECO:0000256" key="2">
    <source>
        <dbReference type="ARBA" id="ARBA00023125"/>
    </source>
</evidence>
<dbReference type="PATRIC" id="fig|1434110.4.peg.3409"/>
<keyword evidence="1" id="KW-0229">DNA integration</keyword>
<dbReference type="PANTHER" id="PTHR30349">
    <property type="entry name" value="PHAGE INTEGRASE-RELATED"/>
    <property type="match status" value="1"/>
</dbReference>
<protein>
    <submittedName>
        <fullName evidence="7">Site-specific recombinase</fullName>
    </submittedName>
</protein>
<dbReference type="Pfam" id="PF00589">
    <property type="entry name" value="Phage_integrase"/>
    <property type="match status" value="1"/>
</dbReference>
<dbReference type="CDD" id="cd00397">
    <property type="entry name" value="DNA_BRE_C"/>
    <property type="match status" value="1"/>
</dbReference>
<dbReference type="InterPro" id="IPR013762">
    <property type="entry name" value="Integrase-like_cat_sf"/>
</dbReference>
<dbReference type="Pfam" id="PF13495">
    <property type="entry name" value="Phage_int_SAM_4"/>
    <property type="match status" value="1"/>
</dbReference>
<dbReference type="PROSITE" id="PS51900">
    <property type="entry name" value="CB"/>
    <property type="match status" value="1"/>
</dbReference>
<dbReference type="SUPFAM" id="SSF56349">
    <property type="entry name" value="DNA breaking-rejoining enzymes"/>
    <property type="match status" value="1"/>
</dbReference>
<evidence type="ECO:0000313" key="7">
    <source>
        <dbReference type="EMBL" id="AKB79125.1"/>
    </source>
</evidence>
<reference evidence="7 8" key="1">
    <citation type="submission" date="2014-07" db="EMBL/GenBank/DDBJ databases">
        <title>Methanogenic archaea and the global carbon cycle.</title>
        <authorList>
            <person name="Henriksen J.R."/>
            <person name="Luke J."/>
            <person name="Reinhart S."/>
            <person name="Benedict M.N."/>
            <person name="Youngblut N.D."/>
            <person name="Metcalf M.E."/>
            <person name="Whitaker R.J."/>
            <person name="Metcalf W.W."/>
        </authorList>
    </citation>
    <scope>NUCLEOTIDE SEQUENCE [LARGE SCALE GENOMIC DNA]</scope>
    <source>
        <strain evidence="7 8">HB-1</strain>
    </source>
</reference>
<dbReference type="EMBL" id="CP009516">
    <property type="protein sequence ID" value="AKB79125.1"/>
    <property type="molecule type" value="Genomic_DNA"/>
</dbReference>
<dbReference type="OrthoDB" id="142231at2157"/>
<evidence type="ECO:0000313" key="8">
    <source>
        <dbReference type="Proteomes" id="UP000033101"/>
    </source>
</evidence>
<proteinExistence type="predicted"/>
<dbReference type="AlphaFoldDB" id="A0A0E3WW62"/>
<dbReference type="GO" id="GO:0003677">
    <property type="term" value="F:DNA binding"/>
    <property type="evidence" value="ECO:0007669"/>
    <property type="project" value="UniProtKB-UniRule"/>
</dbReference>
<evidence type="ECO:0000256" key="1">
    <source>
        <dbReference type="ARBA" id="ARBA00022908"/>
    </source>
</evidence>
<keyword evidence="2 4" id="KW-0238">DNA-binding</keyword>
<keyword evidence="3" id="KW-0233">DNA recombination</keyword>
<feature type="domain" description="Tyr recombinase" evidence="5">
    <location>
        <begin position="121"/>
        <end position="304"/>
    </location>
</feature>
<dbReference type="PANTHER" id="PTHR30349:SF92">
    <property type="entry name" value="SITE-SPECIFIC RECOMBINASE"/>
    <property type="match status" value="1"/>
</dbReference>